<gene>
    <name evidence="1" type="ORF">IZ6_10080</name>
</gene>
<accession>A0A6S6QGK9</accession>
<reference evidence="1 2" key="1">
    <citation type="submission" date="2020-08" db="EMBL/GenBank/DDBJ databases">
        <title>Genome sequence of Rhizobiales bacterium strain IZ6.</title>
        <authorList>
            <person name="Nakai R."/>
            <person name="Naganuma T."/>
        </authorList>
    </citation>
    <scope>NUCLEOTIDE SEQUENCE [LARGE SCALE GENOMIC DNA]</scope>
    <source>
        <strain evidence="1 2">IZ6</strain>
    </source>
</reference>
<dbReference type="EMBL" id="AP023361">
    <property type="protein sequence ID" value="BCJ90273.1"/>
    <property type="molecule type" value="Genomic_DNA"/>
</dbReference>
<evidence type="ECO:0008006" key="3">
    <source>
        <dbReference type="Google" id="ProtNLM"/>
    </source>
</evidence>
<dbReference type="Proteomes" id="UP000515317">
    <property type="component" value="Chromosome"/>
</dbReference>
<dbReference type="KEGG" id="tso:IZ6_10080"/>
<proteinExistence type="predicted"/>
<keyword evidence="2" id="KW-1185">Reference proteome</keyword>
<name>A0A6S6QGK9_9HYPH</name>
<dbReference type="Gene3D" id="3.40.1530.20">
    <property type="entry name" value="Protein of unknown function (DUF1491)"/>
    <property type="match status" value="1"/>
</dbReference>
<protein>
    <recommendedName>
        <fullName evidence="3">DUF1491 family protein</fullName>
    </recommendedName>
</protein>
<dbReference type="Pfam" id="PF07372">
    <property type="entry name" value="DUF1491"/>
    <property type="match status" value="1"/>
</dbReference>
<dbReference type="AlphaFoldDB" id="A0A6S6QGK9"/>
<organism evidence="1 2">
    <name type="scientific">Terrihabitans soli</name>
    <dbReference type="NCBI Taxonomy" id="708113"/>
    <lineage>
        <taxon>Bacteria</taxon>
        <taxon>Pseudomonadati</taxon>
        <taxon>Pseudomonadota</taxon>
        <taxon>Alphaproteobacteria</taxon>
        <taxon>Hyphomicrobiales</taxon>
        <taxon>Terrihabitans</taxon>
    </lineage>
</organism>
<dbReference type="InterPro" id="IPR009964">
    <property type="entry name" value="DUF1491"/>
</dbReference>
<evidence type="ECO:0000313" key="1">
    <source>
        <dbReference type="EMBL" id="BCJ90273.1"/>
    </source>
</evidence>
<evidence type="ECO:0000313" key="2">
    <source>
        <dbReference type="Proteomes" id="UP000515317"/>
    </source>
</evidence>
<sequence>MSHTMRLTSSMWVAAYVRRCHVEGAYAVVTRRGSPEAGAVFVVLDRLDGTRTLFSQAPQALIPDGEVRDRLFIALDNVADAEAVKARMEREIKFDPDLWIVDVEDRNGRHFLELA</sequence>